<evidence type="ECO:0000313" key="10">
    <source>
        <dbReference type="Proteomes" id="UP000007953"/>
    </source>
</evidence>
<evidence type="ECO:0000256" key="5">
    <source>
        <dbReference type="ARBA" id="ARBA00023002"/>
    </source>
</evidence>
<feature type="domain" description="Cytochrome c" evidence="8">
    <location>
        <begin position="254"/>
        <end position="446"/>
    </location>
</feature>
<organism evidence="9 10">
    <name type="scientific">Ralstonia solanacearum (strain Po82)</name>
    <dbReference type="NCBI Taxonomy" id="1031711"/>
    <lineage>
        <taxon>Bacteria</taxon>
        <taxon>Pseudomonadati</taxon>
        <taxon>Pseudomonadota</taxon>
        <taxon>Betaproteobacteria</taxon>
        <taxon>Burkholderiales</taxon>
        <taxon>Burkholderiaceae</taxon>
        <taxon>Ralstonia</taxon>
        <taxon>Ralstonia solanacearum species complex</taxon>
    </lineage>
</organism>
<sequence>MFLLPLICVFASTFIGVRFREMQEKKRGGDGAAVRRAMPAVWRMAGGLACAAIVTACGGGGDSSAGSAGSAAATTTLSPMAQVGKAIFFAPALSASGKQSCASCHDPARAFTDPNNLAVSVGGPNSDLPGLRNAPSLNYASYTPNFQVDGTGKASGGFFRDGRSASLMDQAQQPFTNAFEMANASADDVLKSLLTRPYIDQFTAVFTQAAIQDSTTAMQSMGRALAAYQSEDPGFHTFDSKYDAYLAGRATLTDSEMRGLVLFNNPTKGNCNACHVSSRTGSTPALFTDFTYDNVGIPRNWSLAANQEGTTLPYVPKNGVALGAPNYSYYDLGICGPLRTDFRVGGPTCGRFKVPTLRNIALTPPYFHNGVFQTLDQVVAWYVTRDTDPGRWYVKADGTPDVPYNDLPIAFDANVNVSEVPYNPTTAPSMTSQEMSDLVHFLCTLTDGFDPAHPSAYNVPAQCQSSTADSVAAARIQSVPAAGATAAKASFSK</sequence>
<evidence type="ECO:0000313" key="9">
    <source>
        <dbReference type="EMBL" id="AEG71686.1"/>
    </source>
</evidence>
<evidence type="ECO:0000256" key="7">
    <source>
        <dbReference type="PROSITE-ProRule" id="PRU00433"/>
    </source>
</evidence>
<dbReference type="PROSITE" id="PS51007">
    <property type="entry name" value="CYTC"/>
    <property type="match status" value="2"/>
</dbReference>
<dbReference type="GO" id="GO:0009055">
    <property type="term" value="F:electron transfer activity"/>
    <property type="evidence" value="ECO:0007669"/>
    <property type="project" value="InterPro"/>
</dbReference>
<keyword evidence="3 7" id="KW-0479">Metal-binding</keyword>
<comment type="subcellular location">
    <subcellularLocation>
        <location evidence="1">Cell envelope</location>
    </subcellularLocation>
</comment>
<dbReference type="PANTHER" id="PTHR30600">
    <property type="entry name" value="CYTOCHROME C PEROXIDASE-RELATED"/>
    <property type="match status" value="1"/>
</dbReference>
<accession>F6G998</accession>
<evidence type="ECO:0000256" key="3">
    <source>
        <dbReference type="ARBA" id="ARBA00022723"/>
    </source>
</evidence>
<dbReference type="InterPro" id="IPR009056">
    <property type="entry name" value="Cyt_c-like_dom"/>
</dbReference>
<dbReference type="Pfam" id="PF03150">
    <property type="entry name" value="CCP_MauG"/>
    <property type="match status" value="1"/>
</dbReference>
<dbReference type="GO" id="GO:0004130">
    <property type="term" value="F:cytochrome-c peroxidase activity"/>
    <property type="evidence" value="ECO:0007669"/>
    <property type="project" value="TreeGrafter"/>
</dbReference>
<dbReference type="GO" id="GO:0046872">
    <property type="term" value="F:metal ion binding"/>
    <property type="evidence" value="ECO:0007669"/>
    <property type="project" value="UniProtKB-KW"/>
</dbReference>
<evidence type="ECO:0000256" key="2">
    <source>
        <dbReference type="ARBA" id="ARBA00022617"/>
    </source>
</evidence>
<keyword evidence="4" id="KW-0732">Signal</keyword>
<geneLocation type="plasmid" evidence="10"/>
<dbReference type="AlphaFoldDB" id="F6G998"/>
<keyword evidence="6 7" id="KW-0408">Iron</keyword>
<dbReference type="SUPFAM" id="SSF46626">
    <property type="entry name" value="Cytochrome c"/>
    <property type="match status" value="2"/>
</dbReference>
<evidence type="ECO:0000259" key="8">
    <source>
        <dbReference type="PROSITE" id="PS51007"/>
    </source>
</evidence>
<evidence type="ECO:0000256" key="1">
    <source>
        <dbReference type="ARBA" id="ARBA00004196"/>
    </source>
</evidence>
<dbReference type="KEGG" id="rsn:RSPO_m01049"/>
<dbReference type="InterPro" id="IPR051395">
    <property type="entry name" value="Cytochrome_c_Peroxidase/MauG"/>
</dbReference>
<protein>
    <submittedName>
        <fullName evidence="9">Methylamine utilization protein mauG</fullName>
    </submittedName>
</protein>
<gene>
    <name evidence="9" type="ordered locus">RSPO_m01049</name>
</gene>
<dbReference type="GO" id="GO:0020037">
    <property type="term" value="F:heme binding"/>
    <property type="evidence" value="ECO:0007669"/>
    <property type="project" value="InterPro"/>
</dbReference>
<keyword evidence="2 7" id="KW-0349">Heme</keyword>
<dbReference type="PATRIC" id="fig|1031711.3.peg.4251"/>
<feature type="domain" description="Cytochrome c" evidence="8">
    <location>
        <begin position="79"/>
        <end position="197"/>
    </location>
</feature>
<keyword evidence="9" id="KW-0614">Plasmid</keyword>
<dbReference type="InterPro" id="IPR004852">
    <property type="entry name" value="Di-haem_cyt_c_peroxidsae"/>
</dbReference>
<evidence type="ECO:0000256" key="6">
    <source>
        <dbReference type="ARBA" id="ARBA00023004"/>
    </source>
</evidence>
<name>F6G998_RALS8</name>
<proteinExistence type="predicted"/>
<dbReference type="EMBL" id="CP002820">
    <property type="protein sequence ID" value="AEG71686.1"/>
    <property type="molecule type" value="Genomic_DNA"/>
</dbReference>
<dbReference type="Gene3D" id="1.10.760.10">
    <property type="entry name" value="Cytochrome c-like domain"/>
    <property type="match status" value="2"/>
</dbReference>
<dbReference type="InterPro" id="IPR036909">
    <property type="entry name" value="Cyt_c-like_dom_sf"/>
</dbReference>
<dbReference type="HOGENOM" id="CLU_034652_0_0_4"/>
<dbReference type="PANTHER" id="PTHR30600:SF10">
    <property type="entry name" value="BLL6722 PROTEIN"/>
    <property type="match status" value="1"/>
</dbReference>
<dbReference type="GO" id="GO:0030313">
    <property type="term" value="C:cell envelope"/>
    <property type="evidence" value="ECO:0007669"/>
    <property type="project" value="UniProtKB-SubCell"/>
</dbReference>
<dbReference type="Proteomes" id="UP000007953">
    <property type="component" value="Plasmid megaplasmid"/>
</dbReference>
<keyword evidence="5" id="KW-0560">Oxidoreductase</keyword>
<reference evidence="9 10" key="1">
    <citation type="journal article" date="2011" name="J. Bacteriol.">
        <title>Complete genome sequence of the plant pathogen Ralstonia solanacearum strain Po82.</title>
        <authorList>
            <person name="Xu J."/>
            <person name="Zheng H.J."/>
            <person name="Liu L."/>
            <person name="Pan Z.C."/>
            <person name="Prior P."/>
            <person name="Tang B."/>
            <person name="Xu J.S."/>
            <person name="Zhang H."/>
            <person name="Tian Q."/>
            <person name="Zhang L.Q."/>
            <person name="Feng J."/>
        </authorList>
    </citation>
    <scope>NUCLEOTIDE SEQUENCE [LARGE SCALE GENOMIC DNA]</scope>
    <source>
        <strain evidence="10">Po82</strain>
    </source>
</reference>
<evidence type="ECO:0000256" key="4">
    <source>
        <dbReference type="ARBA" id="ARBA00022729"/>
    </source>
</evidence>